<evidence type="ECO:0000256" key="5">
    <source>
        <dbReference type="PROSITE-ProRule" id="PRU01248"/>
    </source>
</evidence>
<evidence type="ECO:0000259" key="6">
    <source>
        <dbReference type="PROSITE" id="PS51898"/>
    </source>
</evidence>
<evidence type="ECO:0000256" key="4">
    <source>
        <dbReference type="ARBA" id="ARBA00023172"/>
    </source>
</evidence>
<gene>
    <name evidence="8" type="ORF">AKJ17_03875</name>
</gene>
<dbReference type="Gene3D" id="1.10.443.10">
    <property type="entry name" value="Intergrase catalytic core"/>
    <property type="match status" value="1"/>
</dbReference>
<dbReference type="STRING" id="693.AKJ17_03875"/>
<dbReference type="InterPro" id="IPR013762">
    <property type="entry name" value="Integrase-like_cat_sf"/>
</dbReference>
<name>A0A0M0HT68_VIBNE</name>
<dbReference type="PROSITE" id="PS51898">
    <property type="entry name" value="TYR_RECOMBINASE"/>
    <property type="match status" value="1"/>
</dbReference>
<proteinExistence type="inferred from homology"/>
<dbReference type="InterPro" id="IPR011010">
    <property type="entry name" value="DNA_brk_join_enz"/>
</dbReference>
<dbReference type="EMBL" id="LHPJ01000004">
    <property type="protein sequence ID" value="KOO04813.1"/>
    <property type="molecule type" value="Genomic_DNA"/>
</dbReference>
<evidence type="ECO:0000313" key="8">
    <source>
        <dbReference type="EMBL" id="KOO04813.1"/>
    </source>
</evidence>
<dbReference type="AlphaFoldDB" id="A0A0M0HT68"/>
<dbReference type="PROSITE" id="PS51900">
    <property type="entry name" value="CB"/>
    <property type="match status" value="1"/>
</dbReference>
<keyword evidence="2" id="KW-0229">DNA integration</keyword>
<evidence type="ECO:0008006" key="10">
    <source>
        <dbReference type="Google" id="ProtNLM"/>
    </source>
</evidence>
<organism evidence="8 9">
    <name type="scientific">Vibrio nereis</name>
    <dbReference type="NCBI Taxonomy" id="693"/>
    <lineage>
        <taxon>Bacteria</taxon>
        <taxon>Pseudomonadati</taxon>
        <taxon>Pseudomonadota</taxon>
        <taxon>Gammaproteobacteria</taxon>
        <taxon>Vibrionales</taxon>
        <taxon>Vibrionaceae</taxon>
        <taxon>Vibrio</taxon>
    </lineage>
</organism>
<evidence type="ECO:0000259" key="7">
    <source>
        <dbReference type="PROSITE" id="PS51900"/>
    </source>
</evidence>
<evidence type="ECO:0000313" key="9">
    <source>
        <dbReference type="Proteomes" id="UP000037515"/>
    </source>
</evidence>
<evidence type="ECO:0000256" key="3">
    <source>
        <dbReference type="ARBA" id="ARBA00023125"/>
    </source>
</evidence>
<evidence type="ECO:0000256" key="2">
    <source>
        <dbReference type="ARBA" id="ARBA00022908"/>
    </source>
</evidence>
<comment type="caution">
    <text evidence="8">The sequence shown here is derived from an EMBL/GenBank/DDBJ whole genome shotgun (WGS) entry which is preliminary data.</text>
</comment>
<dbReference type="Gene3D" id="1.10.150.130">
    <property type="match status" value="1"/>
</dbReference>
<keyword evidence="9" id="KW-1185">Reference proteome</keyword>
<keyword evidence="4" id="KW-0233">DNA recombination</keyword>
<dbReference type="OrthoDB" id="9803188at2"/>
<keyword evidence="3 5" id="KW-0238">DNA-binding</keyword>
<comment type="similarity">
    <text evidence="1">Belongs to the 'phage' integrase family.</text>
</comment>
<dbReference type="GO" id="GO:0015074">
    <property type="term" value="P:DNA integration"/>
    <property type="evidence" value="ECO:0007669"/>
    <property type="project" value="UniProtKB-KW"/>
</dbReference>
<dbReference type="SUPFAM" id="SSF56349">
    <property type="entry name" value="DNA breaking-rejoining enzymes"/>
    <property type="match status" value="1"/>
</dbReference>
<dbReference type="Proteomes" id="UP000037515">
    <property type="component" value="Unassembled WGS sequence"/>
</dbReference>
<dbReference type="InterPro" id="IPR010998">
    <property type="entry name" value="Integrase_recombinase_N"/>
</dbReference>
<reference evidence="9" key="1">
    <citation type="submission" date="2015-08" db="EMBL/GenBank/DDBJ databases">
        <title>Vibrio galatheae sp. nov., a novel member of the Vibrionaceae family isolated from the Solomon Islands.</title>
        <authorList>
            <person name="Giubergia S."/>
            <person name="Machado H."/>
            <person name="Mateiu R.V."/>
            <person name="Gram L."/>
        </authorList>
    </citation>
    <scope>NUCLEOTIDE SEQUENCE [LARGE SCALE GENOMIC DNA]</scope>
    <source>
        <strain evidence="9">DSM 19584</strain>
    </source>
</reference>
<protein>
    <recommendedName>
        <fullName evidence="10">Integrase</fullName>
    </recommendedName>
</protein>
<dbReference type="RefSeq" id="WP_053394471.1">
    <property type="nucleotide sequence ID" value="NZ_LHPJ01000004.1"/>
</dbReference>
<dbReference type="GO" id="GO:0003677">
    <property type="term" value="F:DNA binding"/>
    <property type="evidence" value="ECO:0007669"/>
    <property type="project" value="UniProtKB-UniRule"/>
</dbReference>
<dbReference type="InterPro" id="IPR002104">
    <property type="entry name" value="Integrase_catalytic"/>
</dbReference>
<sequence>MTIKRVTRISVKTAVNCFRKVIELDSNLAKTTKAAYRSNLNLVTKFLGKKLLKDVTAHDLEEFLNEILPNIPHRRGDGYNTKMRKNIKTVLKILFSHYIKIGELRRNPFENGIKLYAKDDLNFVLPYTKEELRALAAVADGSGVVEAVLFAAREGLRPCELIALTESSYSQDDSRLQVKQSMALGHMKSPKTNSSKRNLAITSRSEEVLIQMIQKPNRKDVTYCLNNNSITEKFIFTNPEGECWGDAKKLSLALVPYFEKAGVKPRGVAPARHSFITNSIESGMSFEETAEYVGHNNTTTIKEYYLHWKDYSRGVKSLQQRNAESTF</sequence>
<dbReference type="GO" id="GO:0006310">
    <property type="term" value="P:DNA recombination"/>
    <property type="evidence" value="ECO:0007669"/>
    <property type="project" value="UniProtKB-KW"/>
</dbReference>
<dbReference type="InterPro" id="IPR050090">
    <property type="entry name" value="Tyrosine_recombinase_XerCD"/>
</dbReference>
<accession>A0A0M0HT68</accession>
<dbReference type="PATRIC" id="fig|693.5.peg.782"/>
<feature type="domain" description="Tyr recombinase" evidence="6">
    <location>
        <begin position="122"/>
        <end position="319"/>
    </location>
</feature>
<dbReference type="PANTHER" id="PTHR30349">
    <property type="entry name" value="PHAGE INTEGRASE-RELATED"/>
    <property type="match status" value="1"/>
</dbReference>
<evidence type="ECO:0000256" key="1">
    <source>
        <dbReference type="ARBA" id="ARBA00008857"/>
    </source>
</evidence>
<dbReference type="InterPro" id="IPR044068">
    <property type="entry name" value="CB"/>
</dbReference>
<feature type="domain" description="Core-binding (CB)" evidence="7">
    <location>
        <begin position="9"/>
        <end position="99"/>
    </location>
</feature>
<dbReference type="PANTHER" id="PTHR30349:SF41">
    <property type="entry name" value="INTEGRASE_RECOMBINASE PROTEIN MJ0367-RELATED"/>
    <property type="match status" value="1"/>
</dbReference>